<accession>A0A6A6RJ15</accession>
<sequence length="567" mass="63740">MAKSTSQTRQRRHRAVGNVFGWGSPHADLPFPGTQCRLTAAEIVAYLPHWLRSVDIIDRFVMNGVRSSTLSVMANEFRHQPHTTPINANSMCSVLQTSMRKSGYEGWTVGRHVELTREGVKGEWDETVLDVANFRTLRLTHADEEYILKNRQREAIEFRQLALHVKKHPEGFDALDLARCVQHAAAHPDQSWLFPDDYFFLLSCLGGPAQVNVDHIDRKIFNRYDPTRSVAHILRHDSPVDNLPTIIKTPPHPNGKIMAPRRQRTAATAKTGPFTDASTPKKQGSHLDDIAGSNEVGSTPGHSMRRSGRLASKPMLDLRDDTFDALTPVKQQKIGFNPLSHKRKLAADYDDDFQQDGETSESSVFQPGVDVASSPSKADDDLSDSLFEATPIKRPAAKKARQAIQDISKQYIPKGPVPETIQAPSAPIDPGLMQAATWHGKFLPKFLQPPVLSRDRLTVDEHSVWLYSADGCTTMAERWESALSSSRFNGPRSSPPFRELYRLTDPPSWDISDWAENIRWAKQQHRVYGSQTWTEYDYHLELIKAERTSTLWISDETILGACAAARQ</sequence>
<name>A0A6A6RJ15_9PLEO</name>
<reference evidence="2" key="1">
    <citation type="journal article" date="2020" name="Stud. Mycol.">
        <title>101 Dothideomycetes genomes: a test case for predicting lifestyles and emergence of pathogens.</title>
        <authorList>
            <person name="Haridas S."/>
            <person name="Albert R."/>
            <person name="Binder M."/>
            <person name="Bloem J."/>
            <person name="Labutti K."/>
            <person name="Salamov A."/>
            <person name="Andreopoulos B."/>
            <person name="Baker S."/>
            <person name="Barry K."/>
            <person name="Bills G."/>
            <person name="Bluhm B."/>
            <person name="Cannon C."/>
            <person name="Castanera R."/>
            <person name="Culley D."/>
            <person name="Daum C."/>
            <person name="Ezra D."/>
            <person name="Gonzalez J."/>
            <person name="Henrissat B."/>
            <person name="Kuo A."/>
            <person name="Liang C."/>
            <person name="Lipzen A."/>
            <person name="Lutzoni F."/>
            <person name="Magnuson J."/>
            <person name="Mondo S."/>
            <person name="Nolan M."/>
            <person name="Ohm R."/>
            <person name="Pangilinan J."/>
            <person name="Park H.-J."/>
            <person name="Ramirez L."/>
            <person name="Alfaro M."/>
            <person name="Sun H."/>
            <person name="Tritt A."/>
            <person name="Yoshinaga Y."/>
            <person name="Zwiers L.-H."/>
            <person name="Turgeon B."/>
            <person name="Goodwin S."/>
            <person name="Spatafora J."/>
            <person name="Crous P."/>
            <person name="Grigoriev I."/>
        </authorList>
    </citation>
    <scope>NUCLEOTIDE SEQUENCE</scope>
    <source>
        <strain evidence="2">CBS 473.64</strain>
    </source>
</reference>
<feature type="region of interest" description="Disordered" evidence="1">
    <location>
        <begin position="353"/>
        <end position="382"/>
    </location>
</feature>
<keyword evidence="3" id="KW-1185">Reference proteome</keyword>
<evidence type="ECO:0000313" key="2">
    <source>
        <dbReference type="EMBL" id="KAF2635509.1"/>
    </source>
</evidence>
<dbReference type="OrthoDB" id="3675232at2759"/>
<dbReference type="Proteomes" id="UP000799753">
    <property type="component" value="Unassembled WGS sequence"/>
</dbReference>
<gene>
    <name evidence="2" type="ORF">P280DRAFT_523054</name>
</gene>
<evidence type="ECO:0000256" key="1">
    <source>
        <dbReference type="SAM" id="MobiDB-lite"/>
    </source>
</evidence>
<organism evidence="2 3">
    <name type="scientific">Massarina eburnea CBS 473.64</name>
    <dbReference type="NCBI Taxonomy" id="1395130"/>
    <lineage>
        <taxon>Eukaryota</taxon>
        <taxon>Fungi</taxon>
        <taxon>Dikarya</taxon>
        <taxon>Ascomycota</taxon>
        <taxon>Pezizomycotina</taxon>
        <taxon>Dothideomycetes</taxon>
        <taxon>Pleosporomycetidae</taxon>
        <taxon>Pleosporales</taxon>
        <taxon>Massarineae</taxon>
        <taxon>Massarinaceae</taxon>
        <taxon>Massarina</taxon>
    </lineage>
</organism>
<feature type="region of interest" description="Disordered" evidence="1">
    <location>
        <begin position="242"/>
        <end position="311"/>
    </location>
</feature>
<protein>
    <submittedName>
        <fullName evidence="2">Uncharacterized protein</fullName>
    </submittedName>
</protein>
<proteinExistence type="predicted"/>
<dbReference type="AlphaFoldDB" id="A0A6A6RJ15"/>
<dbReference type="EMBL" id="MU006806">
    <property type="protein sequence ID" value="KAF2635509.1"/>
    <property type="molecule type" value="Genomic_DNA"/>
</dbReference>
<evidence type="ECO:0000313" key="3">
    <source>
        <dbReference type="Proteomes" id="UP000799753"/>
    </source>
</evidence>